<gene>
    <name evidence="2" type="ORF">HHI36_015820</name>
</gene>
<organism evidence="2 3">
    <name type="scientific">Cryptolaemus montrouzieri</name>
    <dbReference type="NCBI Taxonomy" id="559131"/>
    <lineage>
        <taxon>Eukaryota</taxon>
        <taxon>Metazoa</taxon>
        <taxon>Ecdysozoa</taxon>
        <taxon>Arthropoda</taxon>
        <taxon>Hexapoda</taxon>
        <taxon>Insecta</taxon>
        <taxon>Pterygota</taxon>
        <taxon>Neoptera</taxon>
        <taxon>Endopterygota</taxon>
        <taxon>Coleoptera</taxon>
        <taxon>Polyphaga</taxon>
        <taxon>Cucujiformia</taxon>
        <taxon>Coccinelloidea</taxon>
        <taxon>Coccinellidae</taxon>
        <taxon>Scymninae</taxon>
        <taxon>Scymnini</taxon>
        <taxon>Cryptolaemus</taxon>
    </lineage>
</organism>
<dbReference type="PANTHER" id="PTHR36692:SF2">
    <property type="entry name" value="GEO12064P1"/>
    <property type="match status" value="1"/>
</dbReference>
<proteinExistence type="predicted"/>
<dbReference type="AlphaFoldDB" id="A0ABD2N785"/>
<keyword evidence="3" id="KW-1185">Reference proteome</keyword>
<feature type="transmembrane region" description="Helical" evidence="1">
    <location>
        <begin position="64"/>
        <end position="84"/>
    </location>
</feature>
<feature type="transmembrane region" description="Helical" evidence="1">
    <location>
        <begin position="96"/>
        <end position="116"/>
    </location>
</feature>
<dbReference type="InterPro" id="IPR038976">
    <property type="entry name" value="Ssk"/>
</dbReference>
<feature type="transmembrane region" description="Helical" evidence="1">
    <location>
        <begin position="28"/>
        <end position="52"/>
    </location>
</feature>
<feature type="transmembrane region" description="Helical" evidence="1">
    <location>
        <begin position="136"/>
        <end position="158"/>
    </location>
</feature>
<sequence length="166" mass="19233">MSAEVEPSKDETPEEHRKRSLKQRINDYWQIGLKILELLVCATCIACIYDTAQVTKIGKTHLEVLGLMYTTFPSFVIINLMFFISKSMKDRISYKTSIIFTCAGTVMFVVTAIMLLKAKADLQPRRFFHPNTHHLVMLMTTVFFSFLNAVIFIIDTCLHWKFKKDL</sequence>
<evidence type="ECO:0000313" key="2">
    <source>
        <dbReference type="EMBL" id="KAL3274432.1"/>
    </source>
</evidence>
<keyword evidence="1" id="KW-1133">Transmembrane helix</keyword>
<protein>
    <submittedName>
        <fullName evidence="2">Uncharacterized protein</fullName>
    </submittedName>
</protein>
<keyword evidence="1" id="KW-0812">Transmembrane</keyword>
<comment type="caution">
    <text evidence="2">The sequence shown here is derived from an EMBL/GenBank/DDBJ whole genome shotgun (WGS) entry which is preliminary data.</text>
</comment>
<reference evidence="2 3" key="1">
    <citation type="journal article" date="2021" name="BMC Biol.">
        <title>Horizontally acquired antibacterial genes associated with adaptive radiation of ladybird beetles.</title>
        <authorList>
            <person name="Li H.S."/>
            <person name="Tang X.F."/>
            <person name="Huang Y.H."/>
            <person name="Xu Z.Y."/>
            <person name="Chen M.L."/>
            <person name="Du X.Y."/>
            <person name="Qiu B.Y."/>
            <person name="Chen P.T."/>
            <person name="Zhang W."/>
            <person name="Slipinski A."/>
            <person name="Escalona H.E."/>
            <person name="Waterhouse R.M."/>
            <person name="Zwick A."/>
            <person name="Pang H."/>
        </authorList>
    </citation>
    <scope>NUCLEOTIDE SEQUENCE [LARGE SCALE GENOMIC DNA]</scope>
    <source>
        <strain evidence="2">SYSU2018</strain>
    </source>
</reference>
<dbReference type="PANTHER" id="PTHR36692">
    <property type="entry name" value="PROTEIN SNAKESKIN"/>
    <property type="match status" value="1"/>
</dbReference>
<keyword evidence="1" id="KW-0472">Membrane</keyword>
<accession>A0ABD2N785</accession>
<evidence type="ECO:0000256" key="1">
    <source>
        <dbReference type="SAM" id="Phobius"/>
    </source>
</evidence>
<dbReference type="EMBL" id="JABFTP020000062">
    <property type="protein sequence ID" value="KAL3274432.1"/>
    <property type="molecule type" value="Genomic_DNA"/>
</dbReference>
<dbReference type="Proteomes" id="UP001516400">
    <property type="component" value="Unassembled WGS sequence"/>
</dbReference>
<name>A0ABD2N785_9CUCU</name>
<evidence type="ECO:0000313" key="3">
    <source>
        <dbReference type="Proteomes" id="UP001516400"/>
    </source>
</evidence>